<dbReference type="InterPro" id="IPR032859">
    <property type="entry name" value="KH_dom-like"/>
</dbReference>
<comment type="similarity">
    <text evidence="2 15">Belongs to the cytidylate kinase family. Type 1 subfamily.</text>
</comment>
<feature type="binding site" evidence="14">
    <location>
        <begin position="576"/>
        <end position="579"/>
    </location>
    <ligand>
        <name>GTP</name>
        <dbReference type="ChEBI" id="CHEBI:37565"/>
        <label>2</label>
    </ligand>
</feature>
<dbReference type="GO" id="GO:0042254">
    <property type="term" value="P:ribosome biogenesis"/>
    <property type="evidence" value="ECO:0007669"/>
    <property type="project" value="UniProtKB-KW"/>
</dbReference>
<evidence type="ECO:0000256" key="4">
    <source>
        <dbReference type="ARBA" id="ARBA00022679"/>
    </source>
</evidence>
<protein>
    <recommendedName>
        <fullName evidence="14 15">Multifunctional fusion protein</fullName>
    </recommendedName>
    <domain>
        <recommendedName>
            <fullName evidence="15">Cytidylate kinase</fullName>
            <shortName evidence="15">CK</shortName>
            <ecNumber evidence="15">2.7.4.25</ecNumber>
        </recommendedName>
        <alternativeName>
            <fullName evidence="15">Cytidine monophosphate kinase</fullName>
            <shortName evidence="15">CMP kinase</shortName>
        </alternativeName>
    </domain>
    <domain>
        <recommendedName>
            <fullName evidence="14">GTPase Der</fullName>
        </recommendedName>
        <alternativeName>
            <fullName evidence="14">GTP-binding protein EngA</fullName>
        </alternativeName>
    </domain>
</protein>
<dbReference type="InterPro" id="IPR005225">
    <property type="entry name" value="Small_GTP-bd"/>
</dbReference>
<comment type="catalytic activity">
    <reaction evidence="13 15">
        <text>CMP + ATP = CDP + ADP</text>
        <dbReference type="Rhea" id="RHEA:11600"/>
        <dbReference type="ChEBI" id="CHEBI:30616"/>
        <dbReference type="ChEBI" id="CHEBI:58069"/>
        <dbReference type="ChEBI" id="CHEBI:60377"/>
        <dbReference type="ChEBI" id="CHEBI:456216"/>
        <dbReference type="EC" id="2.7.4.25"/>
    </reaction>
</comment>
<evidence type="ECO:0000256" key="1">
    <source>
        <dbReference type="ARBA" id="ARBA00008279"/>
    </source>
</evidence>
<comment type="caution">
    <text evidence="19">The sequence shown here is derived from an EMBL/GenBank/DDBJ whole genome shotgun (WGS) entry which is preliminary data.</text>
</comment>
<evidence type="ECO:0000313" key="19">
    <source>
        <dbReference type="EMBL" id="OZG56022.1"/>
    </source>
</evidence>
<dbReference type="GO" id="GO:0005737">
    <property type="term" value="C:cytoplasm"/>
    <property type="evidence" value="ECO:0007669"/>
    <property type="project" value="UniProtKB-SubCell"/>
</dbReference>
<dbReference type="NCBIfam" id="TIGR03594">
    <property type="entry name" value="GTPase_EngA"/>
    <property type="match status" value="1"/>
</dbReference>
<keyword evidence="11 14" id="KW-0342">GTP-binding</keyword>
<feature type="domain" description="EngA-type G" evidence="18">
    <location>
        <begin position="458"/>
        <end position="631"/>
    </location>
</feature>
<evidence type="ECO:0000256" key="10">
    <source>
        <dbReference type="ARBA" id="ARBA00022958"/>
    </source>
</evidence>
<feature type="binding site" evidence="15">
    <location>
        <begin position="8"/>
        <end position="16"/>
    </location>
    <ligand>
        <name>ATP</name>
        <dbReference type="ChEBI" id="CHEBI:30616"/>
    </ligand>
</feature>
<dbReference type="NCBIfam" id="NF002828">
    <property type="entry name" value="PRK03003.1"/>
    <property type="match status" value="1"/>
</dbReference>
<keyword evidence="9 15" id="KW-0067">ATP-binding</keyword>
<keyword evidence="15" id="KW-0963">Cytoplasm</keyword>
<dbReference type="Pfam" id="PF14714">
    <property type="entry name" value="KH_dom-like"/>
    <property type="match status" value="1"/>
</dbReference>
<dbReference type="GO" id="GO:0005524">
    <property type="term" value="F:ATP binding"/>
    <property type="evidence" value="ECO:0007669"/>
    <property type="project" value="UniProtKB-UniRule"/>
</dbReference>
<dbReference type="FunFam" id="3.30.300.20:FF:000004">
    <property type="entry name" value="GTPase Der"/>
    <property type="match status" value="1"/>
</dbReference>
<dbReference type="Proteomes" id="UP000228976">
    <property type="component" value="Unassembled WGS sequence"/>
</dbReference>
<feature type="binding site" evidence="14">
    <location>
        <begin position="336"/>
        <end position="340"/>
    </location>
    <ligand>
        <name>GTP</name>
        <dbReference type="ChEBI" id="CHEBI:37565"/>
        <label>1</label>
    </ligand>
</feature>
<dbReference type="EMBL" id="MWWU01000002">
    <property type="protein sequence ID" value="OZG56022.1"/>
    <property type="molecule type" value="Genomic_DNA"/>
</dbReference>
<feature type="binding site" evidence="14">
    <location>
        <begin position="289"/>
        <end position="296"/>
    </location>
    <ligand>
        <name>GTP</name>
        <dbReference type="ChEBI" id="CHEBI:37565"/>
        <label>1</label>
    </ligand>
</feature>
<dbReference type="NCBIfam" id="NF007071">
    <property type="entry name" value="PRK09518.1"/>
    <property type="match status" value="1"/>
</dbReference>
<evidence type="ECO:0000256" key="6">
    <source>
        <dbReference type="ARBA" id="ARBA00022737"/>
    </source>
</evidence>
<dbReference type="CDD" id="cd02020">
    <property type="entry name" value="CMPK"/>
    <property type="match status" value="1"/>
</dbReference>
<keyword evidence="10" id="KW-0630">Potassium</keyword>
<evidence type="ECO:0000256" key="8">
    <source>
        <dbReference type="ARBA" id="ARBA00022777"/>
    </source>
</evidence>
<dbReference type="FunFam" id="3.40.50.300:FF:000494">
    <property type="entry name" value="tRNA modification GTPase MnmE"/>
    <property type="match status" value="1"/>
</dbReference>
<evidence type="ECO:0000256" key="7">
    <source>
        <dbReference type="ARBA" id="ARBA00022741"/>
    </source>
</evidence>
<comment type="function">
    <text evidence="14">GTPase that plays an essential role in the late steps of ribosome biogenesis.</text>
</comment>
<feature type="binding site" evidence="14">
    <location>
        <begin position="398"/>
        <end position="401"/>
    </location>
    <ligand>
        <name>GTP</name>
        <dbReference type="ChEBI" id="CHEBI:37565"/>
        <label>1</label>
    </ligand>
</feature>
<keyword evidence="6" id="KW-0677">Repeat</keyword>
<feature type="binding site" evidence="14">
    <location>
        <begin position="464"/>
        <end position="471"/>
    </location>
    <ligand>
        <name>GTP</name>
        <dbReference type="ChEBI" id="CHEBI:37565"/>
        <label>2</label>
    </ligand>
</feature>
<dbReference type="InterPro" id="IPR015946">
    <property type="entry name" value="KH_dom-like_a/b"/>
</dbReference>
<dbReference type="CDD" id="cd01894">
    <property type="entry name" value="EngA1"/>
    <property type="match status" value="1"/>
</dbReference>
<comment type="catalytic activity">
    <reaction evidence="12 15">
        <text>dCMP + ATP = dCDP + ADP</text>
        <dbReference type="Rhea" id="RHEA:25094"/>
        <dbReference type="ChEBI" id="CHEBI:30616"/>
        <dbReference type="ChEBI" id="CHEBI:57566"/>
        <dbReference type="ChEBI" id="CHEBI:58593"/>
        <dbReference type="ChEBI" id="CHEBI:456216"/>
        <dbReference type="EC" id="2.7.4.25"/>
    </reaction>
</comment>
<gene>
    <name evidence="14" type="primary">der</name>
    <name evidence="15" type="synonym">cmk</name>
    <name evidence="19" type="ORF">AEAE_0510</name>
</gene>
<dbReference type="GO" id="GO:0005525">
    <property type="term" value="F:GTP binding"/>
    <property type="evidence" value="ECO:0007669"/>
    <property type="project" value="UniProtKB-UniRule"/>
</dbReference>
<evidence type="ECO:0000256" key="9">
    <source>
        <dbReference type="ARBA" id="ARBA00022840"/>
    </source>
</evidence>
<dbReference type="InterPro" id="IPR011994">
    <property type="entry name" value="Cytidylate_kinase_dom"/>
</dbReference>
<dbReference type="InterPro" id="IPR027417">
    <property type="entry name" value="P-loop_NTPase"/>
</dbReference>
<evidence type="ECO:0000256" key="12">
    <source>
        <dbReference type="ARBA" id="ARBA00047615"/>
    </source>
</evidence>
<comment type="subcellular location">
    <subcellularLocation>
        <location evidence="15">Cytoplasm</location>
    </subcellularLocation>
</comment>
<comment type="subunit">
    <text evidence="14">Associates with the 50S ribosomal subunit.</text>
</comment>
<evidence type="ECO:0000256" key="17">
    <source>
        <dbReference type="SAM" id="MobiDB-lite"/>
    </source>
</evidence>
<dbReference type="GO" id="GO:0036431">
    <property type="term" value="F:dCMP kinase activity"/>
    <property type="evidence" value="ECO:0007669"/>
    <property type="project" value="InterPro"/>
</dbReference>
<keyword evidence="20" id="KW-1185">Reference proteome</keyword>
<evidence type="ECO:0000313" key="20">
    <source>
        <dbReference type="Proteomes" id="UP000228976"/>
    </source>
</evidence>
<proteinExistence type="inferred from homology"/>
<dbReference type="InterPro" id="IPR003136">
    <property type="entry name" value="Cytidylate_kin"/>
</dbReference>
<dbReference type="InterPro" id="IPR006073">
    <property type="entry name" value="GTP-bd"/>
</dbReference>
<dbReference type="Gene3D" id="3.30.300.20">
    <property type="match status" value="1"/>
</dbReference>
<evidence type="ECO:0000259" key="18">
    <source>
        <dbReference type="PROSITE" id="PS51712"/>
    </source>
</evidence>
<evidence type="ECO:0000256" key="5">
    <source>
        <dbReference type="ARBA" id="ARBA00022694"/>
    </source>
</evidence>
<dbReference type="GO" id="GO:0006220">
    <property type="term" value="P:pyrimidine nucleotide metabolic process"/>
    <property type="evidence" value="ECO:0007669"/>
    <property type="project" value="UniProtKB-UniRule"/>
</dbReference>
<dbReference type="FunFam" id="3.40.50.300:FF:000057">
    <property type="entry name" value="GTPase Der"/>
    <property type="match status" value="1"/>
</dbReference>
<dbReference type="GO" id="GO:0043022">
    <property type="term" value="F:ribosome binding"/>
    <property type="evidence" value="ECO:0007669"/>
    <property type="project" value="TreeGrafter"/>
</dbReference>
<dbReference type="PROSITE" id="PS51712">
    <property type="entry name" value="G_ENGA"/>
    <property type="match status" value="2"/>
</dbReference>
<dbReference type="EC" id="2.7.4.25" evidence="15"/>
<feature type="binding site" evidence="14">
    <location>
        <begin position="511"/>
        <end position="515"/>
    </location>
    <ligand>
        <name>GTP</name>
        <dbReference type="ChEBI" id="CHEBI:37565"/>
        <label>2</label>
    </ligand>
</feature>
<reference evidence="19 20" key="1">
    <citation type="journal article" date="2017" name="BMC Genomics">
        <title>Comparative genomic and phylogenomic analyses of the Bifidobacteriaceae family.</title>
        <authorList>
            <person name="Lugli G.A."/>
            <person name="Milani C."/>
            <person name="Turroni F."/>
            <person name="Duranti S."/>
            <person name="Mancabelli L."/>
            <person name="Mangifesta M."/>
            <person name="Ferrario C."/>
            <person name="Modesto M."/>
            <person name="Mattarelli P."/>
            <person name="Jiri K."/>
            <person name="van Sinderen D."/>
            <person name="Ventura M."/>
        </authorList>
    </citation>
    <scope>NUCLEOTIDE SEQUENCE [LARGE SCALE GENOMIC DNA]</scope>
    <source>
        <strain evidence="19 20">LMG 21773</strain>
    </source>
</reference>
<dbReference type="GO" id="GO:0036430">
    <property type="term" value="F:CMP kinase activity"/>
    <property type="evidence" value="ECO:0007669"/>
    <property type="project" value="RHEA"/>
</dbReference>
<evidence type="ECO:0000256" key="3">
    <source>
        <dbReference type="ARBA" id="ARBA00022517"/>
    </source>
</evidence>
<dbReference type="Gene3D" id="3.40.50.300">
    <property type="entry name" value="P-loop containing nucleotide triphosphate hydrolases"/>
    <property type="match status" value="3"/>
</dbReference>
<dbReference type="NCBIfam" id="TIGR00017">
    <property type="entry name" value="cmk"/>
    <property type="match status" value="1"/>
</dbReference>
<organism evidence="19 20">
    <name type="scientific">Aeriscardovia aeriphila</name>
    <dbReference type="NCBI Taxonomy" id="218139"/>
    <lineage>
        <taxon>Bacteria</taxon>
        <taxon>Bacillati</taxon>
        <taxon>Actinomycetota</taxon>
        <taxon>Actinomycetes</taxon>
        <taxon>Bifidobacteriales</taxon>
        <taxon>Bifidobacteriaceae</taxon>
        <taxon>Aeriscardovia</taxon>
    </lineage>
</organism>
<dbReference type="InterPro" id="IPR031166">
    <property type="entry name" value="G_ENGA"/>
</dbReference>
<dbReference type="CDD" id="cd01895">
    <property type="entry name" value="EngA2"/>
    <property type="match status" value="1"/>
</dbReference>
<keyword evidence="8 15" id="KW-0418">Kinase</keyword>
<evidence type="ECO:0000256" key="11">
    <source>
        <dbReference type="ARBA" id="ARBA00023134"/>
    </source>
</evidence>
<comment type="similarity">
    <text evidence="1 14 16">Belongs to the TRAFAC class TrmE-Era-EngA-EngB-Septin-like GTPase superfamily. EngA (Der) GTPase family.</text>
</comment>
<dbReference type="OrthoDB" id="9805918at2"/>
<dbReference type="SUPFAM" id="SSF52540">
    <property type="entry name" value="P-loop containing nucleoside triphosphate hydrolases"/>
    <property type="match status" value="3"/>
</dbReference>
<dbReference type="PRINTS" id="PR00326">
    <property type="entry name" value="GTP1OBG"/>
</dbReference>
<dbReference type="HAMAP" id="MF_00238">
    <property type="entry name" value="Cytidyl_kinase_type1"/>
    <property type="match status" value="1"/>
</dbReference>
<dbReference type="Pfam" id="PF01926">
    <property type="entry name" value="MMR_HSR1"/>
    <property type="match status" value="2"/>
</dbReference>
<keyword evidence="5" id="KW-0819">tRNA processing</keyword>
<dbReference type="RefSeq" id="WP_094689594.1">
    <property type="nucleotide sequence ID" value="NZ_JACBYZ010000001.1"/>
</dbReference>
<feature type="region of interest" description="Disordered" evidence="17">
    <location>
        <begin position="163"/>
        <end position="187"/>
    </location>
</feature>
<dbReference type="GO" id="GO:0008033">
    <property type="term" value="P:tRNA processing"/>
    <property type="evidence" value="ECO:0007669"/>
    <property type="project" value="UniProtKB-KW"/>
</dbReference>
<keyword evidence="7 14" id="KW-0547">Nucleotide-binding</keyword>
<dbReference type="InterPro" id="IPR016484">
    <property type="entry name" value="GTPase_Der"/>
</dbReference>
<dbReference type="Pfam" id="PF02224">
    <property type="entry name" value="Cytidylate_kin"/>
    <property type="match status" value="1"/>
</dbReference>
<accession>A0A261FA63</accession>
<name>A0A261FA63_9BIFI</name>
<evidence type="ECO:0000256" key="16">
    <source>
        <dbReference type="PROSITE-ProRule" id="PRU01049"/>
    </source>
</evidence>
<dbReference type="NCBIfam" id="TIGR00231">
    <property type="entry name" value="small_GTP"/>
    <property type="match status" value="2"/>
</dbReference>
<dbReference type="PANTHER" id="PTHR43834:SF6">
    <property type="entry name" value="GTPASE DER"/>
    <property type="match status" value="1"/>
</dbReference>
<dbReference type="HAMAP" id="MF_00195">
    <property type="entry name" value="GTPase_Der"/>
    <property type="match status" value="1"/>
</dbReference>
<keyword evidence="3 14" id="KW-0690">Ribosome biogenesis</keyword>
<dbReference type="PANTHER" id="PTHR43834">
    <property type="entry name" value="GTPASE DER"/>
    <property type="match status" value="1"/>
</dbReference>
<feature type="domain" description="EngA-type G" evidence="18">
    <location>
        <begin position="283"/>
        <end position="446"/>
    </location>
</feature>
<evidence type="ECO:0000256" key="15">
    <source>
        <dbReference type="HAMAP-Rule" id="MF_00238"/>
    </source>
</evidence>
<dbReference type="AlphaFoldDB" id="A0A261FA63"/>
<sequence length="722" mass="79590">MICIAIDGPAGVGKSSVSRQLADEYGLAYLDTGAMYRAATWWCLKEGVALDEPQAVVDAVRDFLDNHVTFVIDPQEPAVVSDDEDVTSQMHSEEVSAHVSQVAAIPQVRELLIAAQRKEIEAQANPDSFSQGLGIVAEGRDITTVVAPRAEVRVLLTASEEVRQARRNHQAQQGQSGKDDVAARDAADSQVNNFTSAAEGVITIDNTHMDLQQTLDSFRRIVDQAFVAQDLPLPDAEFERLYPGEVLSDADLEEYELSDEDRALLSGGSLEDESLLDYQKPVGVLAVVGRPNVGKSTLVNRILGRKAAVVENKPGVTRDRVSYEANWNGSDFLVVDTGGWEAGVEGIDSEVANQAEIAVELADAVLLVVDAQTGLTDMDQRMVRMLRKSKKPVTVAVNKLDDVRDFAEASDFWRLGMGEPYPISAMHGKGVGDLLDACMTMLKNAEHTSGLLSSSNFRRVALIGKPNVGKSSLLNQLSHSQRAVVTDIAGTTRDPIDEVVEIGGKKWQVIDTAGIKRHVNKLSGAEYYSSLRTQAAIERAELCLVLFDVSEPISVQDLRVMSQAVDAGRAIVIVFNKWDLLDTFSRARLERLYESEFTQVTWAQRVNLSAKTGWHTNRLADAMNTALNSWDQRISTSKLNSFLGKIQQAHPHPLRGGKQPRILFATQAGTRPPRFVIFTTGFLDPGYRRYLEHQLRETFGFEGTPIQISVRVREKRKNDKRR</sequence>
<evidence type="ECO:0000256" key="13">
    <source>
        <dbReference type="ARBA" id="ARBA00048478"/>
    </source>
</evidence>
<evidence type="ECO:0000256" key="2">
    <source>
        <dbReference type="ARBA" id="ARBA00009427"/>
    </source>
</evidence>
<keyword evidence="4 15" id="KW-0808">Transferase</keyword>
<evidence type="ECO:0000256" key="14">
    <source>
        <dbReference type="HAMAP-Rule" id="MF_00195"/>
    </source>
</evidence>
<feature type="compositionally biased region" description="Basic and acidic residues" evidence="17">
    <location>
        <begin position="177"/>
        <end position="187"/>
    </location>
</feature>